<dbReference type="InterPro" id="IPR012959">
    <property type="entry name" value="CPL_dom"/>
</dbReference>
<dbReference type="EMBL" id="MU001672">
    <property type="protein sequence ID" value="KAF2460874.1"/>
    <property type="molecule type" value="Genomic_DNA"/>
</dbReference>
<reference evidence="6" key="1">
    <citation type="journal article" date="2020" name="Stud. Mycol.">
        <title>101 Dothideomycetes genomes: a test case for predicting lifestyles and emergence of pathogens.</title>
        <authorList>
            <person name="Haridas S."/>
            <person name="Albert R."/>
            <person name="Binder M."/>
            <person name="Bloem J."/>
            <person name="Labutti K."/>
            <person name="Salamov A."/>
            <person name="Andreopoulos B."/>
            <person name="Baker S."/>
            <person name="Barry K."/>
            <person name="Bills G."/>
            <person name="Bluhm B."/>
            <person name="Cannon C."/>
            <person name="Castanera R."/>
            <person name="Culley D."/>
            <person name="Daum C."/>
            <person name="Ezra D."/>
            <person name="Gonzalez J."/>
            <person name="Henrissat B."/>
            <person name="Kuo A."/>
            <person name="Liang C."/>
            <person name="Lipzen A."/>
            <person name="Lutzoni F."/>
            <person name="Magnuson J."/>
            <person name="Mondo S."/>
            <person name="Nolan M."/>
            <person name="Ohm R."/>
            <person name="Pangilinan J."/>
            <person name="Park H.-J."/>
            <person name="Ramirez L."/>
            <person name="Alfaro M."/>
            <person name="Sun H."/>
            <person name="Tritt A."/>
            <person name="Yoshinaga Y."/>
            <person name="Zwiers L.-H."/>
            <person name="Turgeon B."/>
            <person name="Goodwin S."/>
            <person name="Spatafora J."/>
            <person name="Crous P."/>
            <person name="Grigoriev I."/>
        </authorList>
    </citation>
    <scope>NUCLEOTIDE SEQUENCE</scope>
    <source>
        <strain evidence="6">ATCC 16933</strain>
    </source>
</reference>
<name>A0A6A6PAC2_9PEZI</name>
<comment type="function">
    <text evidence="3">RNA-binding nucleolar protein required for pre-rRNA processing. Involved in production of 18S rRNA and assembly of small ribosomal subunit.</text>
</comment>
<dbReference type="InterPro" id="IPR011989">
    <property type="entry name" value="ARM-like"/>
</dbReference>
<evidence type="ECO:0000256" key="4">
    <source>
        <dbReference type="SAM" id="MobiDB-lite"/>
    </source>
</evidence>
<dbReference type="SMART" id="SM00025">
    <property type="entry name" value="Pumilio"/>
    <property type="match status" value="4"/>
</dbReference>
<evidence type="ECO:0000259" key="5">
    <source>
        <dbReference type="PROSITE" id="PS50303"/>
    </source>
</evidence>
<keyword evidence="7" id="KW-1185">Reference proteome</keyword>
<dbReference type="Pfam" id="PF08144">
    <property type="entry name" value="CPL"/>
    <property type="match status" value="1"/>
</dbReference>
<organism evidence="6 7">
    <name type="scientific">Lineolata rhizophorae</name>
    <dbReference type="NCBI Taxonomy" id="578093"/>
    <lineage>
        <taxon>Eukaryota</taxon>
        <taxon>Fungi</taxon>
        <taxon>Dikarya</taxon>
        <taxon>Ascomycota</taxon>
        <taxon>Pezizomycotina</taxon>
        <taxon>Dothideomycetes</taxon>
        <taxon>Dothideomycetes incertae sedis</taxon>
        <taxon>Lineolatales</taxon>
        <taxon>Lineolataceae</taxon>
        <taxon>Lineolata</taxon>
    </lineage>
</organism>
<dbReference type="GO" id="GO:0005730">
    <property type="term" value="C:nucleolus"/>
    <property type="evidence" value="ECO:0007669"/>
    <property type="project" value="TreeGrafter"/>
</dbReference>
<feature type="region of interest" description="Disordered" evidence="4">
    <location>
        <begin position="1"/>
        <end position="134"/>
    </location>
</feature>
<accession>A0A6A6PAC2</accession>
<evidence type="ECO:0000256" key="2">
    <source>
        <dbReference type="ARBA" id="ARBA00022884"/>
    </source>
</evidence>
<proteinExistence type="predicted"/>
<keyword evidence="1" id="KW-0677">Repeat</keyword>
<dbReference type="SUPFAM" id="SSF48371">
    <property type="entry name" value="ARM repeat"/>
    <property type="match status" value="1"/>
</dbReference>
<dbReference type="GO" id="GO:0006417">
    <property type="term" value="P:regulation of translation"/>
    <property type="evidence" value="ECO:0007669"/>
    <property type="project" value="TreeGrafter"/>
</dbReference>
<evidence type="ECO:0000256" key="3">
    <source>
        <dbReference type="ARBA" id="ARBA00024893"/>
    </source>
</evidence>
<gene>
    <name evidence="6" type="ORF">BDY21DRAFT_314698</name>
</gene>
<dbReference type="Proteomes" id="UP000799766">
    <property type="component" value="Unassembled WGS sequence"/>
</dbReference>
<evidence type="ECO:0000256" key="1">
    <source>
        <dbReference type="ARBA" id="ARBA00022737"/>
    </source>
</evidence>
<dbReference type="OrthoDB" id="497380at2759"/>
<dbReference type="InterPro" id="IPR040059">
    <property type="entry name" value="PUM3"/>
</dbReference>
<feature type="compositionally biased region" description="Basic and acidic residues" evidence="4">
    <location>
        <begin position="117"/>
        <end position="132"/>
    </location>
</feature>
<dbReference type="PANTHER" id="PTHR13389:SF0">
    <property type="entry name" value="PUMILIO HOMOLOG 3"/>
    <property type="match status" value="1"/>
</dbReference>
<feature type="compositionally biased region" description="Polar residues" evidence="4">
    <location>
        <begin position="25"/>
        <end position="34"/>
    </location>
</feature>
<dbReference type="InterPro" id="IPR001313">
    <property type="entry name" value="Pumilio_RNA-bd_rpt"/>
</dbReference>
<evidence type="ECO:0000313" key="7">
    <source>
        <dbReference type="Proteomes" id="UP000799766"/>
    </source>
</evidence>
<protein>
    <submittedName>
        <fullName evidence="6">Armadillo-type protein</fullName>
    </submittedName>
</protein>
<dbReference type="InterPro" id="IPR033133">
    <property type="entry name" value="PUM-HD"/>
</dbReference>
<evidence type="ECO:0000313" key="6">
    <source>
        <dbReference type="EMBL" id="KAF2460874.1"/>
    </source>
</evidence>
<feature type="domain" description="PUM-HD" evidence="5">
    <location>
        <begin position="107"/>
        <end position="467"/>
    </location>
</feature>
<feature type="region of interest" description="Disordered" evidence="4">
    <location>
        <begin position="664"/>
        <end position="693"/>
    </location>
</feature>
<keyword evidence="2" id="KW-0694">RNA-binding</keyword>
<sequence>MAGVKRKQVEADKLARASNSKKIKATNSQTNSKKTAPPPADDVTESDTSEVEHGFYGFSAKDSDVESESDFEGIASDEESEGAKDNTAVENPIRRQGVKGPLVGVDKANTNLSTSSKEAHAKQKALAKERKASKPNADLIQRSKYIWERLRVKSSVPKDERRELVKELFEMITGRVRDFVFKHDSVRVIQCALKYANMVQRKNIAKELKGDYKTLAESKYAKFLVAKLIVEGDDDIRDMIVPEFYGSVRRLINQPEASWILDDIYRGAATPAQKAILLREWYGPEFAIFKTSKTLEPSDGILSNILFESPEKRKPIMSYLYNLINQLIQKKMTGFTMLHDAMLQYYLNTAPGSVESNEFLELLKGDEEFDLLKNLAFTASGAHVVCLAFARGTAKDRKHLLKAYKDTVEMLAYDQHGHMVLVAALDVTDDTQTSTRSILTPLIGKDPPPSNPDEAAQQQAKILALASHGHGRIPLLYPLAGAQKWFFPEQDAALLAEIQVARATTSKKDPQVRRREVVRAISGPVLATIAARSAEFLRDPFACHMVAEVLLEGDGDKNAAVNAVAALAEGDPREEAHIANNAAAGRMLKTLVLGGRFDAESGEVKLVEPRLGFADTLWGKIAKWMIEWACGPSSFVVVNLVDADGFEGREEVLERLRGARARLENAASRTPKADVEKGKVKGGKKKGDKGAARNAGAKILLQKLLSH</sequence>
<dbReference type="InterPro" id="IPR016024">
    <property type="entry name" value="ARM-type_fold"/>
</dbReference>
<dbReference type="AlphaFoldDB" id="A0A6A6PAC2"/>
<dbReference type="GO" id="GO:0003729">
    <property type="term" value="F:mRNA binding"/>
    <property type="evidence" value="ECO:0007669"/>
    <property type="project" value="TreeGrafter"/>
</dbReference>
<dbReference type="Gene3D" id="1.25.10.10">
    <property type="entry name" value="Leucine-rich Repeat Variant"/>
    <property type="match status" value="1"/>
</dbReference>
<dbReference type="PANTHER" id="PTHR13389">
    <property type="entry name" value="PUMILIO HOMOLOG 3"/>
    <property type="match status" value="1"/>
</dbReference>
<feature type="compositionally biased region" description="Acidic residues" evidence="4">
    <location>
        <begin position="65"/>
        <end position="80"/>
    </location>
</feature>
<dbReference type="PROSITE" id="PS50303">
    <property type="entry name" value="PUM_HD"/>
    <property type="match status" value="1"/>
</dbReference>